<sequence>ALDRRTFVRDIMPDETIFSVKQKIQYEESTLDPDKQELVFKSIQLEDHRILSYYKIQPESILNLTLTMRCFMNEIIIE</sequence>
<accession>A0ACA9SFA4</accession>
<keyword evidence="2" id="KW-1185">Reference proteome</keyword>
<evidence type="ECO:0000313" key="1">
    <source>
        <dbReference type="EMBL" id="CAG8835033.1"/>
    </source>
</evidence>
<feature type="non-terminal residue" evidence="1">
    <location>
        <position position="78"/>
    </location>
</feature>
<dbReference type="EMBL" id="CAJVQC010110847">
    <property type="protein sequence ID" value="CAG8835033.1"/>
    <property type="molecule type" value="Genomic_DNA"/>
</dbReference>
<gene>
    <name evidence="1" type="ORF">RPERSI_LOCUS29402</name>
</gene>
<reference evidence="1" key="1">
    <citation type="submission" date="2021-06" db="EMBL/GenBank/DDBJ databases">
        <authorList>
            <person name="Kallberg Y."/>
            <person name="Tangrot J."/>
            <person name="Rosling A."/>
        </authorList>
    </citation>
    <scope>NUCLEOTIDE SEQUENCE</scope>
    <source>
        <strain evidence="1">MA461A</strain>
    </source>
</reference>
<comment type="caution">
    <text evidence="1">The sequence shown here is derived from an EMBL/GenBank/DDBJ whole genome shotgun (WGS) entry which is preliminary data.</text>
</comment>
<feature type="non-terminal residue" evidence="1">
    <location>
        <position position="1"/>
    </location>
</feature>
<evidence type="ECO:0000313" key="2">
    <source>
        <dbReference type="Proteomes" id="UP000789920"/>
    </source>
</evidence>
<dbReference type="Proteomes" id="UP000789920">
    <property type="component" value="Unassembled WGS sequence"/>
</dbReference>
<proteinExistence type="predicted"/>
<protein>
    <submittedName>
        <fullName evidence="1">29851_t:CDS:1</fullName>
    </submittedName>
</protein>
<name>A0ACA9SFA4_9GLOM</name>
<organism evidence="1 2">
    <name type="scientific">Racocetra persica</name>
    <dbReference type="NCBI Taxonomy" id="160502"/>
    <lineage>
        <taxon>Eukaryota</taxon>
        <taxon>Fungi</taxon>
        <taxon>Fungi incertae sedis</taxon>
        <taxon>Mucoromycota</taxon>
        <taxon>Glomeromycotina</taxon>
        <taxon>Glomeromycetes</taxon>
        <taxon>Diversisporales</taxon>
        <taxon>Gigasporaceae</taxon>
        <taxon>Racocetra</taxon>
    </lineage>
</organism>